<dbReference type="InParanoid" id="B8CDU4"/>
<gene>
    <name evidence="3" type="ORF">THAPSDRAFT_25198</name>
</gene>
<dbReference type="PaxDb" id="35128-Thaps25198"/>
<feature type="domain" description="Helicase-associated" evidence="2">
    <location>
        <begin position="681"/>
        <end position="743"/>
    </location>
</feature>
<dbReference type="AlphaFoldDB" id="B8CDU4"/>
<dbReference type="HOGENOM" id="CLU_358473_0_0_1"/>
<feature type="region of interest" description="Disordered" evidence="1">
    <location>
        <begin position="257"/>
        <end position="277"/>
    </location>
</feature>
<keyword evidence="4" id="KW-1185">Reference proteome</keyword>
<dbReference type="InterPro" id="IPR005114">
    <property type="entry name" value="Helicase_assoc"/>
</dbReference>
<accession>B8CDU4</accession>
<name>B8CDU4_THAPS</name>
<protein>
    <recommendedName>
        <fullName evidence="2">Helicase-associated domain-containing protein</fullName>
    </recommendedName>
</protein>
<feature type="domain" description="Helicase-associated" evidence="2">
    <location>
        <begin position="601"/>
        <end position="675"/>
    </location>
</feature>
<sequence length="782" mass="87362">MPSIDDSSATADDAAAIIGVGEQQNVADAANGAADAASSKADDQMEKDAAALVAAVMGGAGSTEEVASKNPPPSTHIATQAKLPPPPIPTPVLRSIKYEYAHHLLLPFLSPDEKATIHLKSRVELSQMVQIKLSDGMISREKFWSVVPNPDNIQKKPISAVKVAKMKTAKASKASYDSGTIVGIVDKDGNHVPTFQWPLPSVLPYYSKKEAVAILSKYKKPGIAMDQMVLQELVPCAKGTLSKLLQLKKEGKEIPDTEWRRGPALPPKKSIDLPQPANPPFYSKQETVDILSQYKTHASVIDEMIAQKLVVASKTKIYALLQLKAEGKEIPNTPWSKASQAKDDAAGKAKEKPVIELPLPVNPPYYTKPEAIAILLAVKKHAPVMNAMLERNLVPSSKSSLYTLLKLKEEGKEVPDTPWNIRTPKKRKMFDDDVFDQSSKKQKAAPTPFQTVAATLNDTEFLRQVSLEFKRRGMSHAVASMKLVSLEETVASGEVSEVAVQKKTPVKSGGAVDLKWSKMFAELKAYKEAHGDTYVPRKFNRPLATWAYKQRGYCKQISEGDTPTPLTKEKYAQLESIGFDMSGDTAKVRLARREEKAKLAEVAWEEKFNELLQYKETFGDCNVRRTKDKDSPYAKLASWADLQRGKYKKKQKGQIVGRSFEITDEQIKRLASIGFRFKIQDDFDTRFNQLIEYQREHGHTRVPVFYTGYNNLGRWAKRMRDGISKNEPWMDDIKKARLLGINFDIEARQVFDHPVKKPMPEMPAMHMNVEHYPQHGHPGHHY</sequence>
<dbReference type="Proteomes" id="UP000001449">
    <property type="component" value="Chromosome 17"/>
</dbReference>
<dbReference type="PANTHER" id="PTHR33418">
    <property type="entry name" value="HELICASE-ASSOCIATED"/>
    <property type="match status" value="1"/>
</dbReference>
<proteinExistence type="predicted"/>
<dbReference type="KEGG" id="tps:THAPSDRAFT_25198"/>
<reference evidence="3 4" key="2">
    <citation type="journal article" date="2008" name="Nature">
        <title>The Phaeodactylum genome reveals the evolutionary history of diatom genomes.</title>
        <authorList>
            <person name="Bowler C."/>
            <person name="Allen A.E."/>
            <person name="Badger J.H."/>
            <person name="Grimwood J."/>
            <person name="Jabbari K."/>
            <person name="Kuo A."/>
            <person name="Maheswari U."/>
            <person name="Martens C."/>
            <person name="Maumus F."/>
            <person name="Otillar R.P."/>
            <person name="Rayko E."/>
            <person name="Salamov A."/>
            <person name="Vandepoele K."/>
            <person name="Beszteri B."/>
            <person name="Gruber A."/>
            <person name="Heijde M."/>
            <person name="Katinka M."/>
            <person name="Mock T."/>
            <person name="Valentin K."/>
            <person name="Verret F."/>
            <person name="Berges J.A."/>
            <person name="Brownlee C."/>
            <person name="Cadoret J.P."/>
            <person name="Chiovitti A."/>
            <person name="Choi C.J."/>
            <person name="Coesel S."/>
            <person name="De Martino A."/>
            <person name="Detter J.C."/>
            <person name="Durkin C."/>
            <person name="Falciatore A."/>
            <person name="Fournet J."/>
            <person name="Haruta M."/>
            <person name="Huysman M.J."/>
            <person name="Jenkins B.D."/>
            <person name="Jiroutova K."/>
            <person name="Jorgensen R.E."/>
            <person name="Joubert Y."/>
            <person name="Kaplan A."/>
            <person name="Kroger N."/>
            <person name="Kroth P.G."/>
            <person name="La Roche J."/>
            <person name="Lindquist E."/>
            <person name="Lommer M."/>
            <person name="Martin-Jezequel V."/>
            <person name="Lopez P.J."/>
            <person name="Lucas S."/>
            <person name="Mangogna M."/>
            <person name="McGinnis K."/>
            <person name="Medlin L.K."/>
            <person name="Montsant A."/>
            <person name="Oudot-Le Secq M.P."/>
            <person name="Napoli C."/>
            <person name="Obornik M."/>
            <person name="Parker M.S."/>
            <person name="Petit J.L."/>
            <person name="Porcel B.M."/>
            <person name="Poulsen N."/>
            <person name="Robison M."/>
            <person name="Rychlewski L."/>
            <person name="Rynearson T.A."/>
            <person name="Schmutz J."/>
            <person name="Shapiro H."/>
            <person name="Siaut M."/>
            <person name="Stanley M."/>
            <person name="Sussman M.R."/>
            <person name="Taylor A.R."/>
            <person name="Vardi A."/>
            <person name="von Dassow P."/>
            <person name="Vyverman W."/>
            <person name="Willis A."/>
            <person name="Wyrwicz L.S."/>
            <person name="Rokhsar D.S."/>
            <person name="Weissenbach J."/>
            <person name="Armbrust E.V."/>
            <person name="Green B.R."/>
            <person name="Van de Peer Y."/>
            <person name="Grigoriev I.V."/>
        </authorList>
    </citation>
    <scope>NUCLEOTIDE SEQUENCE [LARGE SCALE GENOMIC DNA]</scope>
    <source>
        <strain evidence="3 4">CCMP1335</strain>
    </source>
</reference>
<feature type="region of interest" description="Disordered" evidence="1">
    <location>
        <begin position="22"/>
        <end position="45"/>
    </location>
</feature>
<evidence type="ECO:0000259" key="2">
    <source>
        <dbReference type="Pfam" id="PF03457"/>
    </source>
</evidence>
<evidence type="ECO:0000313" key="4">
    <source>
        <dbReference type="Proteomes" id="UP000001449"/>
    </source>
</evidence>
<evidence type="ECO:0000256" key="1">
    <source>
        <dbReference type="SAM" id="MobiDB-lite"/>
    </source>
</evidence>
<feature type="domain" description="Helicase-associated" evidence="2">
    <location>
        <begin position="513"/>
        <end position="579"/>
    </location>
</feature>
<feature type="compositionally biased region" description="Low complexity" evidence="1">
    <location>
        <begin position="27"/>
        <end position="39"/>
    </location>
</feature>
<dbReference type="EMBL" id="CM000651">
    <property type="protein sequence ID" value="EED88268.1"/>
    <property type="molecule type" value="Genomic_DNA"/>
</dbReference>
<dbReference type="PANTHER" id="PTHR33418:SF1">
    <property type="entry name" value="HELICASE-ASSOCIATED DOMAIN-CONTAINING PROTEIN"/>
    <property type="match status" value="1"/>
</dbReference>
<reference evidence="3 4" key="1">
    <citation type="journal article" date="2004" name="Science">
        <title>The genome of the diatom Thalassiosira pseudonana: ecology, evolution, and metabolism.</title>
        <authorList>
            <person name="Armbrust E.V."/>
            <person name="Berges J.A."/>
            <person name="Bowler C."/>
            <person name="Green B.R."/>
            <person name="Martinez D."/>
            <person name="Putnam N.H."/>
            <person name="Zhou S."/>
            <person name="Allen A.E."/>
            <person name="Apt K.E."/>
            <person name="Bechner M."/>
            <person name="Brzezinski M.A."/>
            <person name="Chaal B.K."/>
            <person name="Chiovitti A."/>
            <person name="Davis A.K."/>
            <person name="Demarest M.S."/>
            <person name="Detter J.C."/>
            <person name="Glavina T."/>
            <person name="Goodstein D."/>
            <person name="Hadi M.Z."/>
            <person name="Hellsten U."/>
            <person name="Hildebrand M."/>
            <person name="Jenkins B.D."/>
            <person name="Jurka J."/>
            <person name="Kapitonov V.V."/>
            <person name="Kroger N."/>
            <person name="Lau W.W."/>
            <person name="Lane T.W."/>
            <person name="Larimer F.W."/>
            <person name="Lippmeier J.C."/>
            <person name="Lucas S."/>
            <person name="Medina M."/>
            <person name="Montsant A."/>
            <person name="Obornik M."/>
            <person name="Parker M.S."/>
            <person name="Palenik B."/>
            <person name="Pazour G.J."/>
            <person name="Richardson P.M."/>
            <person name="Rynearson T.A."/>
            <person name="Saito M.A."/>
            <person name="Schwartz D.C."/>
            <person name="Thamatrakoln K."/>
            <person name="Valentin K."/>
            <person name="Vardi A."/>
            <person name="Wilkerson F.P."/>
            <person name="Rokhsar D.S."/>
        </authorList>
    </citation>
    <scope>NUCLEOTIDE SEQUENCE [LARGE SCALE GENOMIC DNA]</scope>
    <source>
        <strain evidence="3 4">CCMP1335</strain>
    </source>
</reference>
<dbReference type="eggNOG" id="ENOG502QY9X">
    <property type="taxonomic scope" value="Eukaryota"/>
</dbReference>
<dbReference type="Pfam" id="PF03457">
    <property type="entry name" value="HA"/>
    <property type="match status" value="3"/>
</dbReference>
<organism evidence="3 4">
    <name type="scientific">Thalassiosira pseudonana</name>
    <name type="common">Marine diatom</name>
    <name type="synonym">Cyclotella nana</name>
    <dbReference type="NCBI Taxonomy" id="35128"/>
    <lineage>
        <taxon>Eukaryota</taxon>
        <taxon>Sar</taxon>
        <taxon>Stramenopiles</taxon>
        <taxon>Ochrophyta</taxon>
        <taxon>Bacillariophyta</taxon>
        <taxon>Coscinodiscophyceae</taxon>
        <taxon>Thalassiosirophycidae</taxon>
        <taxon>Thalassiosirales</taxon>
        <taxon>Thalassiosiraceae</taxon>
        <taxon>Thalassiosira</taxon>
    </lineage>
</organism>
<dbReference type="GeneID" id="7450327"/>
<dbReference type="Gene3D" id="6.10.140.530">
    <property type="match status" value="3"/>
</dbReference>
<feature type="region of interest" description="Disordered" evidence="1">
    <location>
        <begin position="62"/>
        <end position="86"/>
    </location>
</feature>
<evidence type="ECO:0000313" key="3">
    <source>
        <dbReference type="EMBL" id="EED88268.1"/>
    </source>
</evidence>
<dbReference type="RefSeq" id="XP_002294434.1">
    <property type="nucleotide sequence ID" value="XM_002294398.1"/>
</dbReference>